<accession>A0ABN2SEC6</accession>
<name>A0ABN2SEC6_9ACTN</name>
<gene>
    <name evidence="1" type="ORF">GCM10009838_52610</name>
</gene>
<reference evidence="1 2" key="1">
    <citation type="journal article" date="2019" name="Int. J. Syst. Evol. Microbiol.">
        <title>The Global Catalogue of Microorganisms (GCM) 10K type strain sequencing project: providing services to taxonomists for standard genome sequencing and annotation.</title>
        <authorList>
            <consortium name="The Broad Institute Genomics Platform"/>
            <consortium name="The Broad Institute Genome Sequencing Center for Infectious Disease"/>
            <person name="Wu L."/>
            <person name="Ma J."/>
        </authorList>
    </citation>
    <scope>NUCLEOTIDE SEQUENCE [LARGE SCALE GENOMIC DNA]</scope>
    <source>
        <strain evidence="1 2">JCM 16013</strain>
    </source>
</reference>
<protein>
    <submittedName>
        <fullName evidence="1">Uncharacterized protein</fullName>
    </submittedName>
</protein>
<organism evidence="1 2">
    <name type="scientific">Catenulispora subtropica</name>
    <dbReference type="NCBI Taxonomy" id="450798"/>
    <lineage>
        <taxon>Bacteria</taxon>
        <taxon>Bacillati</taxon>
        <taxon>Actinomycetota</taxon>
        <taxon>Actinomycetes</taxon>
        <taxon>Catenulisporales</taxon>
        <taxon>Catenulisporaceae</taxon>
        <taxon>Catenulispora</taxon>
    </lineage>
</organism>
<dbReference type="RefSeq" id="WP_344659785.1">
    <property type="nucleotide sequence ID" value="NZ_BAAAQM010000032.1"/>
</dbReference>
<sequence>MLTVGSLPRDLAAERFEFLAERRRGRRAAIKDFTHAAPEYVFWIYPDGTLFDAKDAHRRNVPRGHEHILDDEPDYGGFLRGRLARSADGFQLVVVYCRAEALAAAGPALTQLLRGVDRLPVPLDSDALVISDNADIYGTVDDLRSRAAAA</sequence>
<evidence type="ECO:0000313" key="1">
    <source>
        <dbReference type="EMBL" id="GAA1984189.1"/>
    </source>
</evidence>
<dbReference type="EMBL" id="BAAAQM010000032">
    <property type="protein sequence ID" value="GAA1984189.1"/>
    <property type="molecule type" value="Genomic_DNA"/>
</dbReference>
<dbReference type="Proteomes" id="UP001499854">
    <property type="component" value="Unassembled WGS sequence"/>
</dbReference>
<keyword evidence="2" id="KW-1185">Reference proteome</keyword>
<comment type="caution">
    <text evidence="1">The sequence shown here is derived from an EMBL/GenBank/DDBJ whole genome shotgun (WGS) entry which is preliminary data.</text>
</comment>
<proteinExistence type="predicted"/>
<evidence type="ECO:0000313" key="2">
    <source>
        <dbReference type="Proteomes" id="UP001499854"/>
    </source>
</evidence>